<name>A0A9W9LI60_9EURO</name>
<sequence>MPSRSASPFRSAENLGRMLNLRDENRDEDEQLTGKPDHSRVTSRGAPARHSRRQRSEYASWNRASDQPTLGPDSRLDPDGVMFGDLYATPGYIHQKIERANGALITR</sequence>
<evidence type="ECO:0000313" key="3">
    <source>
        <dbReference type="Proteomes" id="UP001146351"/>
    </source>
</evidence>
<dbReference type="AlphaFoldDB" id="A0A9W9LI60"/>
<organism evidence="2 3">
    <name type="scientific">Penicillium capsulatum</name>
    <dbReference type="NCBI Taxonomy" id="69766"/>
    <lineage>
        <taxon>Eukaryota</taxon>
        <taxon>Fungi</taxon>
        <taxon>Dikarya</taxon>
        <taxon>Ascomycota</taxon>
        <taxon>Pezizomycotina</taxon>
        <taxon>Eurotiomycetes</taxon>
        <taxon>Eurotiomycetidae</taxon>
        <taxon>Eurotiales</taxon>
        <taxon>Aspergillaceae</taxon>
        <taxon>Penicillium</taxon>
    </lineage>
</organism>
<evidence type="ECO:0000313" key="2">
    <source>
        <dbReference type="EMBL" id="KAJ5156717.1"/>
    </source>
</evidence>
<comment type="caution">
    <text evidence="2">The sequence shown here is derived from an EMBL/GenBank/DDBJ whole genome shotgun (WGS) entry which is preliminary data.</text>
</comment>
<gene>
    <name evidence="2" type="ORF">N7492_009520</name>
</gene>
<reference evidence="2" key="2">
    <citation type="journal article" date="2023" name="IMA Fungus">
        <title>Comparative genomic study of the Penicillium genus elucidates a diverse pangenome and 15 lateral gene transfer events.</title>
        <authorList>
            <person name="Petersen C."/>
            <person name="Sorensen T."/>
            <person name="Nielsen M.R."/>
            <person name="Sondergaard T.E."/>
            <person name="Sorensen J.L."/>
            <person name="Fitzpatrick D.A."/>
            <person name="Frisvad J.C."/>
            <person name="Nielsen K.L."/>
        </authorList>
    </citation>
    <scope>NUCLEOTIDE SEQUENCE</scope>
    <source>
        <strain evidence="2">IBT 21917</strain>
    </source>
</reference>
<keyword evidence="3" id="KW-1185">Reference proteome</keyword>
<evidence type="ECO:0000256" key="1">
    <source>
        <dbReference type="SAM" id="MobiDB-lite"/>
    </source>
</evidence>
<accession>A0A9W9LI60</accession>
<protein>
    <submittedName>
        <fullName evidence="2">Uncharacterized protein</fullName>
    </submittedName>
</protein>
<reference evidence="2" key="1">
    <citation type="submission" date="2022-11" db="EMBL/GenBank/DDBJ databases">
        <authorList>
            <person name="Petersen C."/>
        </authorList>
    </citation>
    <scope>NUCLEOTIDE SEQUENCE</scope>
    <source>
        <strain evidence="2">IBT 21917</strain>
    </source>
</reference>
<feature type="region of interest" description="Disordered" evidence="1">
    <location>
        <begin position="1"/>
        <end position="80"/>
    </location>
</feature>
<dbReference type="EMBL" id="JAPQKO010000006">
    <property type="protein sequence ID" value="KAJ5156717.1"/>
    <property type="molecule type" value="Genomic_DNA"/>
</dbReference>
<dbReference type="Proteomes" id="UP001146351">
    <property type="component" value="Unassembled WGS sequence"/>
</dbReference>
<feature type="compositionally biased region" description="Polar residues" evidence="1">
    <location>
        <begin position="57"/>
        <end position="68"/>
    </location>
</feature>
<proteinExistence type="predicted"/>
<dbReference type="OrthoDB" id="4352489at2759"/>